<comment type="similarity">
    <text evidence="1">Belongs to the HAD-like hydrolase superfamily.</text>
</comment>
<dbReference type="PANTHER" id="PTHR43434">
    <property type="entry name" value="PHOSPHOGLYCOLATE PHOSPHATASE"/>
    <property type="match status" value="1"/>
</dbReference>
<dbReference type="Proteomes" id="UP000317158">
    <property type="component" value="Unassembled WGS sequence"/>
</dbReference>
<gene>
    <name evidence="2" type="ORF">EF806_01370</name>
</gene>
<dbReference type="GO" id="GO:0006281">
    <property type="term" value="P:DNA repair"/>
    <property type="evidence" value="ECO:0007669"/>
    <property type="project" value="TreeGrafter"/>
</dbReference>
<dbReference type="AlphaFoldDB" id="A0A520KT77"/>
<keyword evidence="2" id="KW-0378">Hydrolase</keyword>
<accession>A0A520KT77</accession>
<dbReference type="NCBIfam" id="TIGR01549">
    <property type="entry name" value="HAD-SF-IA-v1"/>
    <property type="match status" value="1"/>
</dbReference>
<protein>
    <submittedName>
        <fullName evidence="2">HAD family hydrolase</fullName>
    </submittedName>
</protein>
<dbReference type="SFLD" id="SFLDG01129">
    <property type="entry name" value="C1.5:_HAD__Beta-PGM__Phosphata"/>
    <property type="match status" value="1"/>
</dbReference>
<comment type="caution">
    <text evidence="2">The sequence shown here is derived from an EMBL/GenBank/DDBJ whole genome shotgun (WGS) entry which is preliminary data.</text>
</comment>
<dbReference type="InterPro" id="IPR036412">
    <property type="entry name" value="HAD-like_sf"/>
</dbReference>
<dbReference type="InterPro" id="IPR023214">
    <property type="entry name" value="HAD_sf"/>
</dbReference>
<sequence length="181" mass="20638">MNKKNKKNFKLIIFDFDNTIGKLDVDWRRLINTLNIKEPLNDYLDRINKEDRQKIFKIIEANEMEKIDNFKPDNDVVSFITNCDGYNLAILSSNSKKAIETALKRLGLLDKFDIILSGEDVERLKPSSEGIIKILDELGIDKDDAIFLGDSYVDMKACNAAGVKFVLSLDELKKSLDCTNV</sequence>
<evidence type="ECO:0000313" key="3">
    <source>
        <dbReference type="Proteomes" id="UP000317158"/>
    </source>
</evidence>
<organism evidence="2 3">
    <name type="scientific">Methanoliparum thermophilum</name>
    <dbReference type="NCBI Taxonomy" id="2491083"/>
    <lineage>
        <taxon>Archaea</taxon>
        <taxon>Methanobacteriati</taxon>
        <taxon>Methanobacteriota</taxon>
        <taxon>Candidatus Methanoliparia</taxon>
        <taxon>Candidatus Methanoliparales</taxon>
        <taxon>Candidatus Methanoliparaceae</taxon>
        <taxon>Candidatus Methanoliparum</taxon>
    </lineage>
</organism>
<dbReference type="Gene3D" id="3.40.50.1000">
    <property type="entry name" value="HAD superfamily/HAD-like"/>
    <property type="match status" value="1"/>
</dbReference>
<dbReference type="EMBL" id="RXIF01000003">
    <property type="protein sequence ID" value="RZN65194.1"/>
    <property type="molecule type" value="Genomic_DNA"/>
</dbReference>
<reference evidence="2 3" key="1">
    <citation type="journal article" date="2019" name="Nat. Microbiol.">
        <title>Wide diversity of methane and short-chain alkane metabolisms in uncultured archaea.</title>
        <authorList>
            <person name="Borrel G."/>
            <person name="Adam P.S."/>
            <person name="McKay L.J."/>
            <person name="Chen L.X."/>
            <person name="Sierra-Garcia I.N."/>
            <person name="Sieber C.M."/>
            <person name="Letourneur Q."/>
            <person name="Ghozlane A."/>
            <person name="Andersen G.L."/>
            <person name="Li W.J."/>
            <person name="Hallam S.J."/>
            <person name="Muyzer G."/>
            <person name="de Oliveira V.M."/>
            <person name="Inskeep W.P."/>
            <person name="Banfield J.F."/>
            <person name="Gribaldo S."/>
        </authorList>
    </citation>
    <scope>NUCLEOTIDE SEQUENCE [LARGE SCALE GENOMIC DNA]</scope>
    <source>
        <strain evidence="2">NM1a</strain>
    </source>
</reference>
<dbReference type="InterPro" id="IPR050155">
    <property type="entry name" value="HAD-like_hydrolase_sf"/>
</dbReference>
<dbReference type="PANTHER" id="PTHR43434:SF1">
    <property type="entry name" value="PHOSPHOGLYCOLATE PHOSPHATASE"/>
    <property type="match status" value="1"/>
</dbReference>
<dbReference type="Pfam" id="PF13419">
    <property type="entry name" value="HAD_2"/>
    <property type="match status" value="1"/>
</dbReference>
<name>A0A520KT77_METT2</name>
<dbReference type="InterPro" id="IPR006439">
    <property type="entry name" value="HAD-SF_hydro_IA"/>
</dbReference>
<evidence type="ECO:0000313" key="2">
    <source>
        <dbReference type="EMBL" id="RZN65194.1"/>
    </source>
</evidence>
<proteinExistence type="inferred from homology"/>
<dbReference type="InterPro" id="IPR041492">
    <property type="entry name" value="HAD_2"/>
</dbReference>
<dbReference type="SFLD" id="SFLDS00003">
    <property type="entry name" value="Haloacid_Dehalogenase"/>
    <property type="match status" value="1"/>
</dbReference>
<dbReference type="NCBIfam" id="TIGR01509">
    <property type="entry name" value="HAD-SF-IA-v3"/>
    <property type="match status" value="1"/>
</dbReference>
<evidence type="ECO:0000256" key="1">
    <source>
        <dbReference type="ARBA" id="ARBA00007958"/>
    </source>
</evidence>
<dbReference type="SUPFAM" id="SSF56784">
    <property type="entry name" value="HAD-like"/>
    <property type="match status" value="1"/>
</dbReference>
<dbReference type="GO" id="GO:0008967">
    <property type="term" value="F:phosphoglycolate phosphatase activity"/>
    <property type="evidence" value="ECO:0007669"/>
    <property type="project" value="TreeGrafter"/>
</dbReference>
<dbReference type="PRINTS" id="PR00413">
    <property type="entry name" value="HADHALOGNASE"/>
</dbReference>